<sequence>MGIICPAVNFGIYVIVFCRILAFRREFRSIRGSSTKMDDILVIFQFILICLSQFGSGGLLPLITPYIYTIASFQMSAIFTAINTMINPLVIFVLQKRMRRNWFSFLKRAKPSNSKVCVTPAINR</sequence>
<protein>
    <submittedName>
        <fullName evidence="2">Uncharacterized protein</fullName>
    </submittedName>
</protein>
<keyword evidence="1" id="KW-0812">Transmembrane</keyword>
<keyword evidence="1" id="KW-0472">Membrane</keyword>
<evidence type="ECO:0000256" key="1">
    <source>
        <dbReference type="SAM" id="Phobius"/>
    </source>
</evidence>
<dbReference type="EMBL" id="CATQJL010000316">
    <property type="protein sequence ID" value="CAJ0608399.1"/>
    <property type="molecule type" value="Genomic_DNA"/>
</dbReference>
<dbReference type="SUPFAM" id="SSF81321">
    <property type="entry name" value="Family A G protein-coupled receptor-like"/>
    <property type="match status" value="1"/>
</dbReference>
<organism evidence="2 3">
    <name type="scientific">Cylicocyclus nassatus</name>
    <name type="common">Nematode worm</name>
    <dbReference type="NCBI Taxonomy" id="53992"/>
    <lineage>
        <taxon>Eukaryota</taxon>
        <taxon>Metazoa</taxon>
        <taxon>Ecdysozoa</taxon>
        <taxon>Nematoda</taxon>
        <taxon>Chromadorea</taxon>
        <taxon>Rhabditida</taxon>
        <taxon>Rhabditina</taxon>
        <taxon>Rhabditomorpha</taxon>
        <taxon>Strongyloidea</taxon>
        <taxon>Strongylidae</taxon>
        <taxon>Cylicocyclus</taxon>
    </lineage>
</organism>
<name>A0AA36HE30_CYLNA</name>
<evidence type="ECO:0000313" key="3">
    <source>
        <dbReference type="Proteomes" id="UP001176961"/>
    </source>
</evidence>
<feature type="transmembrane region" description="Helical" evidence="1">
    <location>
        <begin position="6"/>
        <end position="22"/>
    </location>
</feature>
<gene>
    <name evidence="2" type="ORF">CYNAS_LOCUS20382</name>
</gene>
<proteinExistence type="predicted"/>
<dbReference type="Proteomes" id="UP001176961">
    <property type="component" value="Unassembled WGS sequence"/>
</dbReference>
<comment type="caution">
    <text evidence="2">The sequence shown here is derived from an EMBL/GenBank/DDBJ whole genome shotgun (WGS) entry which is preliminary data.</text>
</comment>
<dbReference type="AlphaFoldDB" id="A0AA36HE30"/>
<keyword evidence="3" id="KW-1185">Reference proteome</keyword>
<feature type="transmembrane region" description="Helical" evidence="1">
    <location>
        <begin position="73"/>
        <end position="94"/>
    </location>
</feature>
<feature type="transmembrane region" description="Helical" evidence="1">
    <location>
        <begin position="42"/>
        <end position="67"/>
    </location>
</feature>
<keyword evidence="1" id="KW-1133">Transmembrane helix</keyword>
<evidence type="ECO:0000313" key="2">
    <source>
        <dbReference type="EMBL" id="CAJ0608399.1"/>
    </source>
</evidence>
<reference evidence="2" key="1">
    <citation type="submission" date="2023-07" db="EMBL/GenBank/DDBJ databases">
        <authorList>
            <consortium name="CYATHOMIX"/>
        </authorList>
    </citation>
    <scope>NUCLEOTIDE SEQUENCE</scope>
    <source>
        <strain evidence="2">N/A</strain>
    </source>
</reference>
<accession>A0AA36HE30</accession>